<dbReference type="Pfam" id="PF13304">
    <property type="entry name" value="AAA_21"/>
    <property type="match status" value="1"/>
</dbReference>
<proteinExistence type="predicted"/>
<keyword evidence="3" id="KW-1185">Reference proteome</keyword>
<dbReference type="STRING" id="1387353.BSF38_03486"/>
<protein>
    <recommendedName>
        <fullName evidence="1">ATPase AAA-type core domain-containing protein</fullName>
    </recommendedName>
</protein>
<evidence type="ECO:0000313" key="2">
    <source>
        <dbReference type="EMBL" id="APW61954.1"/>
    </source>
</evidence>
<dbReference type="AlphaFoldDB" id="A0A1U7CSN0"/>
<dbReference type="OrthoDB" id="9809324at2"/>
<dbReference type="SUPFAM" id="SSF52540">
    <property type="entry name" value="P-loop containing nucleoside triphosphate hydrolases"/>
    <property type="match status" value="1"/>
</dbReference>
<dbReference type="KEGG" id="pbor:BSF38_03486"/>
<reference evidence="3" key="1">
    <citation type="submission" date="2016-12" db="EMBL/GenBank/DDBJ databases">
        <title>Comparative genomics of four Isosphaeraceae planctomycetes: a common pool of plasmids and glycoside hydrolase genes.</title>
        <authorList>
            <person name="Ivanova A."/>
        </authorList>
    </citation>
    <scope>NUCLEOTIDE SEQUENCE [LARGE SCALE GENOMIC DNA]</scope>
    <source>
        <strain evidence="3">PX4</strain>
    </source>
</reference>
<dbReference type="PANTHER" id="PTHR40396:SF1">
    <property type="entry name" value="ATPASE AAA-TYPE CORE DOMAIN-CONTAINING PROTEIN"/>
    <property type="match status" value="1"/>
</dbReference>
<dbReference type="EMBL" id="CP019082">
    <property type="protein sequence ID" value="APW61954.1"/>
    <property type="molecule type" value="Genomic_DNA"/>
</dbReference>
<name>A0A1U7CSN0_9BACT</name>
<dbReference type="InterPro" id="IPR003959">
    <property type="entry name" value="ATPase_AAA_core"/>
</dbReference>
<dbReference type="Gene3D" id="3.40.50.300">
    <property type="entry name" value="P-loop containing nucleotide triphosphate hydrolases"/>
    <property type="match status" value="1"/>
</dbReference>
<dbReference type="GO" id="GO:0005524">
    <property type="term" value="F:ATP binding"/>
    <property type="evidence" value="ECO:0007669"/>
    <property type="project" value="InterPro"/>
</dbReference>
<sequence length="433" mass="48476">MLIEFRVENHRSLRDEQVLTMQAGQVGDPDDDRPRLVPGYAQRLLPVAAIYGANASGKSNVLEALATMREAVASSHRTWPPNGGVARAPFAWGPKRREPSLFEVSMVLDGVRYQYGFTANDERFLEEWLHAWPSKRKQTWFERVDDKFSFSASLKGENKLIESVTRPNALFLSAAAQHQHPQLEKISLWFNFLQTLSVPRGAAPLDSSVYSSAVASTYLVAEQQSSKSIPMNSAHLGFNRDKSMSALLRGIKNLLRESDTGVTDIRFVQPETGSMRGDRNQARVEFKHKSKAKDAWLAFEQESKGTQILFSMGIPTLLKIERGGVLLVDELEASLHPAIGQHIIRLFNDPKTNPRNAQLIFTTHDTNLLGTTLGEPVLRRDQVWLTEKDDEGATVLYPLTDFKPRKAENIERGYLQGRYGAVPFLGDFVAAGE</sequence>
<evidence type="ECO:0000259" key="1">
    <source>
        <dbReference type="Pfam" id="PF13304"/>
    </source>
</evidence>
<dbReference type="Proteomes" id="UP000186309">
    <property type="component" value="Chromosome"/>
</dbReference>
<dbReference type="RefSeq" id="WP_076347695.1">
    <property type="nucleotide sequence ID" value="NZ_CP019082.1"/>
</dbReference>
<gene>
    <name evidence="2" type="ORF">BSF38_03486</name>
</gene>
<evidence type="ECO:0000313" key="3">
    <source>
        <dbReference type="Proteomes" id="UP000186309"/>
    </source>
</evidence>
<dbReference type="InterPro" id="IPR027417">
    <property type="entry name" value="P-loop_NTPase"/>
</dbReference>
<accession>A0A1U7CSN0</accession>
<organism evidence="2 3">
    <name type="scientific">Paludisphaera borealis</name>
    <dbReference type="NCBI Taxonomy" id="1387353"/>
    <lineage>
        <taxon>Bacteria</taxon>
        <taxon>Pseudomonadati</taxon>
        <taxon>Planctomycetota</taxon>
        <taxon>Planctomycetia</taxon>
        <taxon>Isosphaerales</taxon>
        <taxon>Isosphaeraceae</taxon>
        <taxon>Paludisphaera</taxon>
    </lineage>
</organism>
<feature type="domain" description="ATPase AAA-type core" evidence="1">
    <location>
        <begin position="47"/>
        <end position="369"/>
    </location>
</feature>
<dbReference type="GO" id="GO:0016887">
    <property type="term" value="F:ATP hydrolysis activity"/>
    <property type="evidence" value="ECO:0007669"/>
    <property type="project" value="InterPro"/>
</dbReference>
<dbReference type="PANTHER" id="PTHR40396">
    <property type="entry name" value="ATPASE-LIKE PROTEIN"/>
    <property type="match status" value="1"/>
</dbReference>